<dbReference type="SUPFAM" id="SSF48452">
    <property type="entry name" value="TPR-like"/>
    <property type="match status" value="1"/>
</dbReference>
<accession>A0A6N8DKJ4</accession>
<dbReference type="OrthoDB" id="9800698at2"/>
<sequence length="258" mass="28213">MPKSKWTRFPHDNDAYVYEGEALEKNWSRLHGGDREPFPEGERVQDAWRAYHRGDFETAARQGEALGALGANVAAKAINIYASYLVEDREEKIALFQRAAALAERLQQSDNANAWYLHAQALGRYSQCISVAKALAQGLGGKIKHSLETALRLEKRHADAHIALGAYHAEVVDKIGGMIASLTYGASKEAAVKHFEEALKLNPTSAIARMEYANALAMLFGASKLKQATALYEDAARCVPADAMERLDVEAAKAEIAG</sequence>
<evidence type="ECO:0000313" key="1">
    <source>
        <dbReference type="EMBL" id="MTV30035.1"/>
    </source>
</evidence>
<dbReference type="RefSeq" id="WP_155444695.1">
    <property type="nucleotide sequence ID" value="NZ_JAOQNR010000002.1"/>
</dbReference>
<evidence type="ECO:0000313" key="2">
    <source>
        <dbReference type="Proteomes" id="UP000439113"/>
    </source>
</evidence>
<name>A0A6N8DKJ4_RHOAC</name>
<dbReference type="InterPro" id="IPR011990">
    <property type="entry name" value="TPR-like_helical_dom_sf"/>
</dbReference>
<reference evidence="1 2" key="1">
    <citation type="submission" date="2019-11" db="EMBL/GenBank/DDBJ databases">
        <title>Whole-genome sequence of a Rhodoblastus acidophilus DSM 142.</title>
        <authorList>
            <person name="Kyndt J.A."/>
            <person name="Meyer T.E."/>
        </authorList>
    </citation>
    <scope>NUCLEOTIDE SEQUENCE [LARGE SCALE GENOMIC DNA]</scope>
    <source>
        <strain evidence="1 2">DSM 142</strain>
    </source>
</reference>
<evidence type="ECO:0008006" key="3">
    <source>
        <dbReference type="Google" id="ProtNLM"/>
    </source>
</evidence>
<dbReference type="Proteomes" id="UP000439113">
    <property type="component" value="Unassembled WGS sequence"/>
</dbReference>
<dbReference type="AlphaFoldDB" id="A0A6N8DKJ4"/>
<gene>
    <name evidence="1" type="ORF">GJ654_03395</name>
</gene>
<organism evidence="1 2">
    <name type="scientific">Rhodoblastus acidophilus</name>
    <name type="common">Rhodopseudomonas acidophila</name>
    <dbReference type="NCBI Taxonomy" id="1074"/>
    <lineage>
        <taxon>Bacteria</taxon>
        <taxon>Pseudomonadati</taxon>
        <taxon>Pseudomonadota</taxon>
        <taxon>Alphaproteobacteria</taxon>
        <taxon>Hyphomicrobiales</taxon>
        <taxon>Rhodoblastaceae</taxon>
        <taxon>Rhodoblastus</taxon>
    </lineage>
</organism>
<dbReference type="EMBL" id="WNKS01000002">
    <property type="protein sequence ID" value="MTV30035.1"/>
    <property type="molecule type" value="Genomic_DNA"/>
</dbReference>
<protein>
    <recommendedName>
        <fullName evidence="3">Tetratricopeptide repeat protein</fullName>
    </recommendedName>
</protein>
<dbReference type="Gene3D" id="1.25.40.10">
    <property type="entry name" value="Tetratricopeptide repeat domain"/>
    <property type="match status" value="1"/>
</dbReference>
<proteinExistence type="predicted"/>
<comment type="caution">
    <text evidence="1">The sequence shown here is derived from an EMBL/GenBank/DDBJ whole genome shotgun (WGS) entry which is preliminary data.</text>
</comment>